<keyword evidence="3 5" id="KW-1133">Transmembrane helix</keyword>
<name>A0A8H6XSD4_9AGAR</name>
<feature type="transmembrane region" description="Helical" evidence="5">
    <location>
        <begin position="328"/>
        <end position="348"/>
    </location>
</feature>
<feature type="transmembrane region" description="Helical" evidence="5">
    <location>
        <begin position="405"/>
        <end position="425"/>
    </location>
</feature>
<accession>A0A8H6XSD4</accession>
<proteinExistence type="predicted"/>
<dbReference type="InterPro" id="IPR020846">
    <property type="entry name" value="MFS_dom"/>
</dbReference>
<evidence type="ECO:0000256" key="3">
    <source>
        <dbReference type="ARBA" id="ARBA00022989"/>
    </source>
</evidence>
<feature type="transmembrane region" description="Helical" evidence="5">
    <location>
        <begin position="498"/>
        <end position="516"/>
    </location>
</feature>
<keyword evidence="2 5" id="KW-0812">Transmembrane</keyword>
<feature type="transmembrane region" description="Helical" evidence="5">
    <location>
        <begin position="368"/>
        <end position="393"/>
    </location>
</feature>
<evidence type="ECO:0000256" key="1">
    <source>
        <dbReference type="ARBA" id="ARBA00004141"/>
    </source>
</evidence>
<evidence type="ECO:0000313" key="8">
    <source>
        <dbReference type="Proteomes" id="UP000620124"/>
    </source>
</evidence>
<dbReference type="Gene3D" id="1.20.1250.20">
    <property type="entry name" value="MFS general substrate transporter like domains"/>
    <property type="match status" value="2"/>
</dbReference>
<dbReference type="SUPFAM" id="SSF103473">
    <property type="entry name" value="MFS general substrate transporter"/>
    <property type="match status" value="1"/>
</dbReference>
<dbReference type="AlphaFoldDB" id="A0A8H6XSD4"/>
<comment type="subcellular location">
    <subcellularLocation>
        <location evidence="1">Membrane</location>
        <topology evidence="1">Multi-pass membrane protein</topology>
    </subcellularLocation>
</comment>
<feature type="transmembrane region" description="Helical" evidence="5">
    <location>
        <begin position="431"/>
        <end position="454"/>
    </location>
</feature>
<dbReference type="PROSITE" id="PS00216">
    <property type="entry name" value="SUGAR_TRANSPORT_1"/>
    <property type="match status" value="1"/>
</dbReference>
<feature type="transmembrane region" description="Helical" evidence="5">
    <location>
        <begin position="107"/>
        <end position="128"/>
    </location>
</feature>
<evidence type="ECO:0000256" key="2">
    <source>
        <dbReference type="ARBA" id="ARBA00022692"/>
    </source>
</evidence>
<dbReference type="InterPro" id="IPR005828">
    <property type="entry name" value="MFS_sugar_transport-like"/>
</dbReference>
<dbReference type="PANTHER" id="PTHR24064">
    <property type="entry name" value="SOLUTE CARRIER FAMILY 22 MEMBER"/>
    <property type="match status" value="1"/>
</dbReference>
<evidence type="ECO:0000256" key="5">
    <source>
        <dbReference type="SAM" id="Phobius"/>
    </source>
</evidence>
<dbReference type="CDD" id="cd17364">
    <property type="entry name" value="MFS_PhT"/>
    <property type="match status" value="1"/>
</dbReference>
<reference evidence="7" key="1">
    <citation type="submission" date="2020-05" db="EMBL/GenBank/DDBJ databases">
        <title>Mycena genomes resolve the evolution of fungal bioluminescence.</title>
        <authorList>
            <person name="Tsai I.J."/>
        </authorList>
    </citation>
    <scope>NUCLEOTIDE SEQUENCE</scope>
    <source>
        <strain evidence="7">CCC161011</strain>
    </source>
</reference>
<dbReference type="InterPro" id="IPR036259">
    <property type="entry name" value="MFS_trans_sf"/>
</dbReference>
<dbReference type="EMBL" id="JACAZI010000013">
    <property type="protein sequence ID" value="KAF7345574.1"/>
    <property type="molecule type" value="Genomic_DNA"/>
</dbReference>
<dbReference type="OrthoDB" id="433512at2759"/>
<evidence type="ECO:0000256" key="4">
    <source>
        <dbReference type="ARBA" id="ARBA00023136"/>
    </source>
</evidence>
<feature type="transmembrane region" description="Helical" evidence="5">
    <location>
        <begin position="217"/>
        <end position="236"/>
    </location>
</feature>
<feature type="domain" description="Major facilitator superfamily (MFS) profile" evidence="6">
    <location>
        <begin position="34"/>
        <end position="521"/>
    </location>
</feature>
<evidence type="ECO:0000313" key="7">
    <source>
        <dbReference type="EMBL" id="KAF7345574.1"/>
    </source>
</evidence>
<gene>
    <name evidence="7" type="ORF">MVEN_01576100</name>
</gene>
<protein>
    <submittedName>
        <fullName evidence="7">Metabolite transporter</fullName>
    </submittedName>
</protein>
<dbReference type="GO" id="GO:0016020">
    <property type="term" value="C:membrane"/>
    <property type="evidence" value="ECO:0007669"/>
    <property type="project" value="UniProtKB-SubCell"/>
</dbReference>
<dbReference type="Pfam" id="PF00083">
    <property type="entry name" value="Sugar_tr"/>
    <property type="match status" value="2"/>
</dbReference>
<comment type="caution">
    <text evidence="7">The sequence shown here is derived from an EMBL/GenBank/DDBJ whole genome shotgun (WGS) entry which is preliminary data.</text>
</comment>
<keyword evidence="8" id="KW-1185">Reference proteome</keyword>
<dbReference type="GO" id="GO:0022857">
    <property type="term" value="F:transmembrane transporter activity"/>
    <property type="evidence" value="ECO:0007669"/>
    <property type="project" value="InterPro"/>
</dbReference>
<feature type="transmembrane region" description="Helical" evidence="5">
    <location>
        <begin position="172"/>
        <end position="197"/>
    </location>
</feature>
<evidence type="ECO:0000259" key="6">
    <source>
        <dbReference type="PROSITE" id="PS50850"/>
    </source>
</evidence>
<sequence length="543" mass="58852">MAIDTADAFDDSRLSAVERENQSRWKLTWPELKLLFIASTGFFIDAYDLFNINLVVVILNYVVNGKLSGTIANAPLQGGVLKAAANIGCVVGQVLFGLAGDVFGRKAVYGIEMMVTTLATILIISGPLSLGTGLFTYITVFRTLMGIGIGGDYPMSASVVADRANLRRRGTMVTFIFAMQGWGAFIGGIIFIILMAIYKKGVGEHHHTGQLNSLWRIYTGLIIIPGVITIVQRMLMPESTRMKGVQAAREDPTLITRGQVIGVHLDSNGEKVVEVAEKKSGDEGSNASVDKAAEAPATGGGLAATRAAKAAAWREARDYFSEWRHLKILIGTTMSWFLLDIIFYGISLNQSIFISALGLANSKDPWEFLWQQGVANIIIAIGGFLPGYYFTLFTIEYLGRKKIQIMGLVMNAIIFAVMAGKYAALKKNPSGLIACFIFLQFFFNFGANATTFVIPAEVFPTRVRGFSHGVSAASGKCGAIIASLAVSIMSTNVGPQNVLWLFCGIAIVAIPFTFLIPETMGRDADVIDLQERQEAARYAGERI</sequence>
<dbReference type="Proteomes" id="UP000620124">
    <property type="component" value="Unassembled WGS sequence"/>
</dbReference>
<feature type="transmembrane region" description="Helical" evidence="5">
    <location>
        <begin position="466"/>
        <end position="486"/>
    </location>
</feature>
<feature type="transmembrane region" description="Helical" evidence="5">
    <location>
        <begin position="83"/>
        <end position="100"/>
    </location>
</feature>
<dbReference type="InterPro" id="IPR005829">
    <property type="entry name" value="Sugar_transporter_CS"/>
</dbReference>
<dbReference type="PROSITE" id="PS50850">
    <property type="entry name" value="MFS"/>
    <property type="match status" value="1"/>
</dbReference>
<keyword evidence="4 5" id="KW-0472">Membrane</keyword>
<feature type="transmembrane region" description="Helical" evidence="5">
    <location>
        <begin position="34"/>
        <end position="63"/>
    </location>
</feature>
<organism evidence="7 8">
    <name type="scientific">Mycena venus</name>
    <dbReference type="NCBI Taxonomy" id="2733690"/>
    <lineage>
        <taxon>Eukaryota</taxon>
        <taxon>Fungi</taxon>
        <taxon>Dikarya</taxon>
        <taxon>Basidiomycota</taxon>
        <taxon>Agaricomycotina</taxon>
        <taxon>Agaricomycetes</taxon>
        <taxon>Agaricomycetidae</taxon>
        <taxon>Agaricales</taxon>
        <taxon>Marasmiineae</taxon>
        <taxon>Mycenaceae</taxon>
        <taxon>Mycena</taxon>
    </lineage>
</organism>